<dbReference type="EC" id="5.99.1.-" evidence="1"/>
<gene>
    <name evidence="1" type="ORF">OBE_08675</name>
</gene>
<comment type="caution">
    <text evidence="1">The sequence shown here is derived from an EMBL/GenBank/DDBJ whole genome shotgun (WGS) entry which is preliminary data.</text>
</comment>
<proteinExistence type="predicted"/>
<organism evidence="1">
    <name type="scientific">human gut metagenome</name>
    <dbReference type="NCBI Taxonomy" id="408170"/>
    <lineage>
        <taxon>unclassified sequences</taxon>
        <taxon>metagenomes</taxon>
        <taxon>organismal metagenomes</taxon>
    </lineage>
</organism>
<feature type="non-terminal residue" evidence="1">
    <location>
        <position position="1"/>
    </location>
</feature>
<protein>
    <submittedName>
        <fullName evidence="1">Protein containing DNA topoisomerase, type IIA, subunit A or</fullName>
        <ecNumber evidence="1">5.99.1.-</ecNumber>
    </submittedName>
</protein>
<keyword evidence="1" id="KW-0413">Isomerase</keyword>
<evidence type="ECO:0000313" key="1">
    <source>
        <dbReference type="EMBL" id="EKC61051.1"/>
    </source>
</evidence>
<reference evidence="1" key="1">
    <citation type="journal article" date="2013" name="Environ. Microbiol.">
        <title>Microbiota from the distal guts of lean and obese adolescents exhibit partial functional redundancy besides clear differences in community structure.</title>
        <authorList>
            <person name="Ferrer M."/>
            <person name="Ruiz A."/>
            <person name="Lanza F."/>
            <person name="Haange S.B."/>
            <person name="Oberbach A."/>
            <person name="Till H."/>
            <person name="Bargiela R."/>
            <person name="Campoy C."/>
            <person name="Segura M.T."/>
            <person name="Richter M."/>
            <person name="von Bergen M."/>
            <person name="Seifert J."/>
            <person name="Suarez A."/>
        </authorList>
    </citation>
    <scope>NUCLEOTIDE SEQUENCE</scope>
</reference>
<dbReference type="GO" id="GO:0016853">
    <property type="term" value="F:isomerase activity"/>
    <property type="evidence" value="ECO:0007669"/>
    <property type="project" value="UniProtKB-KW"/>
</dbReference>
<dbReference type="AlphaFoldDB" id="K1TP61"/>
<sequence length="33" mass="4056">LVNNEPKILTLRQCLDYYIDHRKEVILRRQNSN</sequence>
<accession>K1TP61</accession>
<dbReference type="EMBL" id="AJWZ01005987">
    <property type="protein sequence ID" value="EKC61051.1"/>
    <property type="molecule type" value="Genomic_DNA"/>
</dbReference>
<name>K1TP61_9ZZZZ</name>